<evidence type="ECO:0000256" key="7">
    <source>
        <dbReference type="ARBA" id="ARBA00022833"/>
    </source>
</evidence>
<dbReference type="Pfam" id="PF01853">
    <property type="entry name" value="MOZ_SAS"/>
    <property type="match status" value="1"/>
</dbReference>
<comment type="similarity">
    <text evidence="2 12">Belongs to the MYST (SAS/MOZ) family.</text>
</comment>
<evidence type="ECO:0000256" key="1">
    <source>
        <dbReference type="ARBA" id="ARBA00004123"/>
    </source>
</evidence>
<dbReference type="PANTHER" id="PTHR10615:SF161">
    <property type="entry name" value="HISTONE ACETYLTRANSFERASE KAT7"/>
    <property type="match status" value="1"/>
</dbReference>
<keyword evidence="6" id="KW-0863">Zinc-finger</keyword>
<dbReference type="InterPro" id="IPR036388">
    <property type="entry name" value="WH-like_DNA-bd_sf"/>
</dbReference>
<keyword evidence="4" id="KW-0808">Transferase</keyword>
<dbReference type="GO" id="GO:0004402">
    <property type="term" value="F:histone acetyltransferase activity"/>
    <property type="evidence" value="ECO:0007669"/>
    <property type="project" value="InterPro"/>
</dbReference>
<dbReference type="AlphaFoldDB" id="A0A0G4GXD8"/>
<keyword evidence="9" id="KW-0007">Acetylation</keyword>
<dbReference type="VEuPathDB" id="CryptoDB:Vbra_18965"/>
<dbReference type="EC" id="2.3.1.48" evidence="3 12"/>
<dbReference type="PhylomeDB" id="A0A0G4GXD8"/>
<keyword evidence="8" id="KW-0156">Chromatin regulator</keyword>
<comment type="catalytic activity">
    <reaction evidence="12">
        <text>L-lysyl-[protein] + acetyl-CoA = N(6)-acetyl-L-lysyl-[protein] + CoA + H(+)</text>
        <dbReference type="Rhea" id="RHEA:45948"/>
        <dbReference type="Rhea" id="RHEA-COMP:9752"/>
        <dbReference type="Rhea" id="RHEA-COMP:10731"/>
        <dbReference type="ChEBI" id="CHEBI:15378"/>
        <dbReference type="ChEBI" id="CHEBI:29969"/>
        <dbReference type="ChEBI" id="CHEBI:57287"/>
        <dbReference type="ChEBI" id="CHEBI:57288"/>
        <dbReference type="ChEBI" id="CHEBI:61930"/>
        <dbReference type="EC" id="2.3.1.48"/>
    </reaction>
</comment>
<dbReference type="SUPFAM" id="SSF55729">
    <property type="entry name" value="Acyl-CoA N-acyltransferases (Nat)"/>
    <property type="match status" value="1"/>
</dbReference>
<dbReference type="InterPro" id="IPR040706">
    <property type="entry name" value="Zf-MYST"/>
</dbReference>
<dbReference type="PROSITE" id="PS51726">
    <property type="entry name" value="MYST_HAT"/>
    <property type="match status" value="1"/>
</dbReference>
<feature type="domain" description="MYST-type HAT" evidence="13">
    <location>
        <begin position="164"/>
        <end position="475"/>
    </location>
</feature>
<dbReference type="FunFam" id="3.30.60.60:FF:000001">
    <property type="entry name" value="Histone acetyltransferase"/>
    <property type="match status" value="1"/>
</dbReference>
<dbReference type="PANTHER" id="PTHR10615">
    <property type="entry name" value="HISTONE ACETYLTRANSFERASE"/>
    <property type="match status" value="1"/>
</dbReference>
<dbReference type="InterPro" id="IPR002717">
    <property type="entry name" value="HAT_MYST-type"/>
</dbReference>
<dbReference type="InterPro" id="IPR016197">
    <property type="entry name" value="Chromo-like_dom_sf"/>
</dbReference>
<dbReference type="Gene3D" id="2.30.30.140">
    <property type="match status" value="1"/>
</dbReference>
<dbReference type="STRING" id="1169540.A0A0G4GXD8"/>
<evidence type="ECO:0000256" key="8">
    <source>
        <dbReference type="ARBA" id="ARBA00022853"/>
    </source>
</evidence>
<dbReference type="Pfam" id="PF17772">
    <property type="entry name" value="zf-MYST"/>
    <property type="match status" value="1"/>
</dbReference>
<dbReference type="EMBL" id="CDMY01000865">
    <property type="protein sequence ID" value="CEM35742.1"/>
    <property type="molecule type" value="Genomic_DNA"/>
</dbReference>
<reference evidence="14 15" key="1">
    <citation type="submission" date="2014-11" db="EMBL/GenBank/DDBJ databases">
        <authorList>
            <person name="Zhu J."/>
            <person name="Qi W."/>
            <person name="Song R."/>
        </authorList>
    </citation>
    <scope>NUCLEOTIDE SEQUENCE [LARGE SCALE GENOMIC DNA]</scope>
</reference>
<dbReference type="InterPro" id="IPR016181">
    <property type="entry name" value="Acyl_CoA_acyltransferase"/>
</dbReference>
<evidence type="ECO:0000313" key="15">
    <source>
        <dbReference type="Proteomes" id="UP000041254"/>
    </source>
</evidence>
<dbReference type="InterPro" id="IPR025995">
    <property type="entry name" value="Tudor-knot"/>
</dbReference>
<sequence length="489" mass="56254">MNKGQRASQPAGGSSCASAASAPLFQMPRDFSWAERVSWGPPHAIREAEEFPKAIPEGMQVWARDVYAKPGPLWKRAKIIFARNRSESKGILNSSSPTEYGYDYYIHWIGRDRRLDCWVGEESIRQHEPEMLPGEMVERVPPAEHDSDHEGLDEAYLTEHNENTKLKTINKMCMGRHVVDCWYFSPFPVEYQNKEVLYVCEFCLAFFGEKEELLRHGKGCSLRHPPGDEIYREGNISMFEVDGTYSRIYCENLCYIAKLFLDHKTLKHQVGLFIFYVLTEYDELGYHIVGYFSKEKYSKNNLSCILTLPQHQRKGYGKFLISFSYELSKKEKLLADQTAENGLKRSIGGPERPFSDLGRASYMAWWTPRLLTELQRRVKLARVAREAREAKLQRQHTGGGGSVRDDVPTISIKALSEAVSISQEDVFDCLCRLGVLREYDGEMVFFIPEDYVNGLLKQCGKEFLSVNPDKIHWAPYEHFMAPFEFNPNA</sequence>
<dbReference type="Pfam" id="PF11717">
    <property type="entry name" value="Tudor-knot"/>
    <property type="match status" value="1"/>
</dbReference>
<organism evidence="14 15">
    <name type="scientific">Vitrella brassicaformis (strain CCMP3155)</name>
    <dbReference type="NCBI Taxonomy" id="1169540"/>
    <lineage>
        <taxon>Eukaryota</taxon>
        <taxon>Sar</taxon>
        <taxon>Alveolata</taxon>
        <taxon>Colpodellida</taxon>
        <taxon>Vitrellaceae</taxon>
        <taxon>Vitrella</taxon>
    </lineage>
</organism>
<dbReference type="GO" id="GO:0006357">
    <property type="term" value="P:regulation of transcription by RNA polymerase II"/>
    <property type="evidence" value="ECO:0007669"/>
    <property type="project" value="TreeGrafter"/>
</dbReference>
<feature type="active site" description="Proton donor/acceptor" evidence="11">
    <location>
        <position position="351"/>
    </location>
</feature>
<keyword evidence="15" id="KW-1185">Reference proteome</keyword>
<evidence type="ECO:0000256" key="5">
    <source>
        <dbReference type="ARBA" id="ARBA00022723"/>
    </source>
</evidence>
<proteinExistence type="inferred from homology"/>
<keyword evidence="5" id="KW-0479">Metal-binding</keyword>
<keyword evidence="10 12" id="KW-0539">Nucleus</keyword>
<dbReference type="Gene3D" id="1.10.10.10">
    <property type="entry name" value="Winged helix-like DNA-binding domain superfamily/Winged helix DNA-binding domain"/>
    <property type="match status" value="1"/>
</dbReference>
<gene>
    <name evidence="14" type="ORF">Vbra_18965</name>
</gene>
<evidence type="ECO:0000313" key="14">
    <source>
        <dbReference type="EMBL" id="CEM35742.1"/>
    </source>
</evidence>
<evidence type="ECO:0000256" key="11">
    <source>
        <dbReference type="PIRSR" id="PIRSR602717-51"/>
    </source>
</evidence>
<dbReference type="GO" id="GO:0003712">
    <property type="term" value="F:transcription coregulator activity"/>
    <property type="evidence" value="ECO:0007669"/>
    <property type="project" value="TreeGrafter"/>
</dbReference>
<evidence type="ECO:0000256" key="3">
    <source>
        <dbReference type="ARBA" id="ARBA00013184"/>
    </source>
</evidence>
<evidence type="ECO:0000256" key="9">
    <source>
        <dbReference type="ARBA" id="ARBA00022990"/>
    </source>
</evidence>
<dbReference type="GO" id="GO:0008270">
    <property type="term" value="F:zinc ion binding"/>
    <property type="evidence" value="ECO:0007669"/>
    <property type="project" value="UniProtKB-KW"/>
</dbReference>
<dbReference type="GO" id="GO:0005634">
    <property type="term" value="C:nucleus"/>
    <property type="evidence" value="ECO:0007669"/>
    <property type="project" value="UniProtKB-SubCell"/>
</dbReference>
<dbReference type="InParanoid" id="A0A0G4GXD8"/>
<evidence type="ECO:0000259" key="13">
    <source>
        <dbReference type="PROSITE" id="PS51726"/>
    </source>
</evidence>
<dbReference type="Gene3D" id="3.30.60.60">
    <property type="entry name" value="N-acetyl transferase-like"/>
    <property type="match status" value="1"/>
</dbReference>
<dbReference type="FunCoup" id="A0A0G4GXD8">
    <property type="interactions" value="20"/>
</dbReference>
<dbReference type="GO" id="GO:0003682">
    <property type="term" value="F:chromatin binding"/>
    <property type="evidence" value="ECO:0007669"/>
    <property type="project" value="TreeGrafter"/>
</dbReference>
<evidence type="ECO:0000256" key="4">
    <source>
        <dbReference type="ARBA" id="ARBA00022679"/>
    </source>
</evidence>
<dbReference type="Gene3D" id="3.40.630.30">
    <property type="match status" value="1"/>
</dbReference>
<comment type="subcellular location">
    <subcellularLocation>
        <location evidence="1 12">Nucleus</location>
    </subcellularLocation>
</comment>
<dbReference type="GO" id="GO:0000785">
    <property type="term" value="C:chromatin"/>
    <property type="evidence" value="ECO:0007669"/>
    <property type="project" value="TreeGrafter"/>
</dbReference>
<evidence type="ECO:0000256" key="6">
    <source>
        <dbReference type="ARBA" id="ARBA00022771"/>
    </source>
</evidence>
<dbReference type="OrthoDB" id="787137at2759"/>
<name>A0A0G4GXD8_VITBC</name>
<dbReference type="OMA" id="HEVEYTR"/>
<dbReference type="InterPro" id="IPR050603">
    <property type="entry name" value="MYST_HAT"/>
</dbReference>
<evidence type="ECO:0000256" key="2">
    <source>
        <dbReference type="ARBA" id="ARBA00010107"/>
    </source>
</evidence>
<accession>A0A0G4GXD8</accession>
<evidence type="ECO:0000256" key="10">
    <source>
        <dbReference type="ARBA" id="ARBA00023242"/>
    </source>
</evidence>
<protein>
    <recommendedName>
        <fullName evidence="3 12">Histone acetyltransferase</fullName>
        <ecNumber evidence="3 12">2.3.1.48</ecNumber>
    </recommendedName>
</protein>
<dbReference type="SUPFAM" id="SSF54160">
    <property type="entry name" value="Chromo domain-like"/>
    <property type="match status" value="1"/>
</dbReference>
<keyword evidence="7" id="KW-0862">Zinc</keyword>
<dbReference type="Proteomes" id="UP000041254">
    <property type="component" value="Unassembled WGS sequence"/>
</dbReference>
<evidence type="ECO:0000256" key="12">
    <source>
        <dbReference type="RuleBase" id="RU361211"/>
    </source>
</evidence>